<name>A0A133VQJ7_9EURY</name>
<feature type="domain" description="Peptidase C39-like" evidence="1">
    <location>
        <begin position="3"/>
        <end position="112"/>
    </location>
</feature>
<dbReference type="Gene3D" id="3.90.70.10">
    <property type="entry name" value="Cysteine proteinases"/>
    <property type="match status" value="1"/>
</dbReference>
<keyword evidence="3" id="KW-1185">Reference proteome</keyword>
<reference evidence="2 3" key="1">
    <citation type="journal article" date="2016" name="Sci. Rep.">
        <title>Metabolic traits of an uncultured archaeal lineage -MSBL1- from brine pools of the Red Sea.</title>
        <authorList>
            <person name="Mwirichia R."/>
            <person name="Alam I."/>
            <person name="Rashid M."/>
            <person name="Vinu M."/>
            <person name="Ba-Alawi W."/>
            <person name="Anthony Kamau A."/>
            <person name="Kamanda Ngugi D."/>
            <person name="Goker M."/>
            <person name="Klenk H.P."/>
            <person name="Bajic V."/>
            <person name="Stingl U."/>
        </authorList>
    </citation>
    <scope>NUCLEOTIDE SEQUENCE [LARGE SCALE GENOMIC DNA]</scope>
    <source>
        <strain evidence="2">SCGC-AAA385M02</strain>
    </source>
</reference>
<comment type="caution">
    <text evidence="2">The sequence shown here is derived from an EMBL/GenBank/DDBJ whole genome shotgun (WGS) entry which is preliminary data.</text>
</comment>
<dbReference type="Proteomes" id="UP000070248">
    <property type="component" value="Unassembled WGS sequence"/>
</dbReference>
<protein>
    <recommendedName>
        <fullName evidence="1">Peptidase C39-like domain-containing protein</fullName>
    </recommendedName>
</protein>
<organism evidence="2 3">
    <name type="scientific">candidate division MSBL1 archaeon SCGC-AAA385M02</name>
    <dbReference type="NCBI Taxonomy" id="1698287"/>
    <lineage>
        <taxon>Archaea</taxon>
        <taxon>Methanobacteriati</taxon>
        <taxon>Methanobacteriota</taxon>
        <taxon>candidate division MSBL1</taxon>
    </lineage>
</organism>
<dbReference type="EMBL" id="LHYL01000007">
    <property type="protein sequence ID" value="KXB08708.1"/>
    <property type="molecule type" value="Genomic_DNA"/>
</dbReference>
<evidence type="ECO:0000259" key="1">
    <source>
        <dbReference type="Pfam" id="PF13529"/>
    </source>
</evidence>
<dbReference type="InterPro" id="IPR039564">
    <property type="entry name" value="Peptidase_C39-like"/>
</dbReference>
<dbReference type="AlphaFoldDB" id="A0A133VQJ7"/>
<gene>
    <name evidence="2" type="ORF">AKJ59_00570</name>
</gene>
<dbReference type="Pfam" id="PF13529">
    <property type="entry name" value="Peptidase_C39_2"/>
    <property type="match status" value="1"/>
</dbReference>
<proteinExistence type="predicted"/>
<evidence type="ECO:0000313" key="2">
    <source>
        <dbReference type="EMBL" id="KXB08708.1"/>
    </source>
</evidence>
<sequence length="127" mass="14385">MKLQVKKYSQNNPEWEDIKVGNSDYTIGDAGCYISCLAMTLDYYGKGKTPEKLNEVLTQIKAYNGALLNMWTAAKHFNFTFGGLENFDNEPAPVDRIIKRIDDGHPTIIRVDFIVILHINKCKGNIT</sequence>
<evidence type="ECO:0000313" key="3">
    <source>
        <dbReference type="Proteomes" id="UP000070248"/>
    </source>
</evidence>
<accession>A0A133VQJ7</accession>